<feature type="transmembrane region" description="Helical" evidence="7">
    <location>
        <begin position="95"/>
        <end position="115"/>
    </location>
</feature>
<feature type="domain" description="Rhodopsin" evidence="8">
    <location>
        <begin position="213"/>
        <end position="300"/>
    </location>
</feature>
<keyword evidence="10" id="KW-1185">Reference proteome</keyword>
<feature type="transmembrane region" description="Helical" evidence="7">
    <location>
        <begin position="52"/>
        <end position="75"/>
    </location>
</feature>
<evidence type="ECO:0000256" key="4">
    <source>
        <dbReference type="ARBA" id="ARBA00023136"/>
    </source>
</evidence>
<feature type="transmembrane region" description="Helical" evidence="7">
    <location>
        <begin position="127"/>
        <end position="153"/>
    </location>
</feature>
<comment type="subcellular location">
    <subcellularLocation>
        <location evidence="1">Membrane</location>
        <topology evidence="1">Multi-pass membrane protein</topology>
    </subcellularLocation>
</comment>
<evidence type="ECO:0000256" key="6">
    <source>
        <dbReference type="SAM" id="MobiDB-lite"/>
    </source>
</evidence>
<dbReference type="Proteomes" id="UP000184499">
    <property type="component" value="Unassembled WGS sequence"/>
</dbReference>
<evidence type="ECO:0000313" key="10">
    <source>
        <dbReference type="Proteomes" id="UP000184499"/>
    </source>
</evidence>
<dbReference type="InterPro" id="IPR052337">
    <property type="entry name" value="SAT4-like"/>
</dbReference>
<evidence type="ECO:0000256" key="5">
    <source>
        <dbReference type="ARBA" id="ARBA00038359"/>
    </source>
</evidence>
<accession>A0A1L9UBZ7</accession>
<dbReference type="InterPro" id="IPR049326">
    <property type="entry name" value="Rhodopsin_dom_fungi"/>
</dbReference>
<dbReference type="RefSeq" id="XP_067476312.1">
    <property type="nucleotide sequence ID" value="XM_067627767.1"/>
</dbReference>
<feature type="transmembrane region" description="Helical" evidence="7">
    <location>
        <begin position="284"/>
        <end position="304"/>
    </location>
</feature>
<dbReference type="GeneID" id="93580255"/>
<keyword evidence="2 7" id="KW-0812">Transmembrane</keyword>
<evidence type="ECO:0000313" key="9">
    <source>
        <dbReference type="EMBL" id="OJJ69063.1"/>
    </source>
</evidence>
<dbReference type="OrthoDB" id="10017208at2759"/>
<dbReference type="PANTHER" id="PTHR33048">
    <property type="entry name" value="PTH11-LIKE INTEGRAL MEMBRANE PROTEIN (AFU_ORTHOLOGUE AFUA_5G11245)"/>
    <property type="match status" value="1"/>
</dbReference>
<proteinExistence type="inferred from homology"/>
<dbReference type="AlphaFoldDB" id="A0A1L9UBZ7"/>
<feature type="transmembrane region" description="Helical" evidence="7">
    <location>
        <begin position="216"/>
        <end position="235"/>
    </location>
</feature>
<comment type="similarity">
    <text evidence="5">Belongs to the SAT4 family.</text>
</comment>
<evidence type="ECO:0000256" key="1">
    <source>
        <dbReference type="ARBA" id="ARBA00004141"/>
    </source>
</evidence>
<evidence type="ECO:0000256" key="2">
    <source>
        <dbReference type="ARBA" id="ARBA00022692"/>
    </source>
</evidence>
<organism evidence="9 10">
    <name type="scientific">Aspergillus brasiliensis (strain CBS 101740 / IMI 381727 / IBT 21946)</name>
    <dbReference type="NCBI Taxonomy" id="767769"/>
    <lineage>
        <taxon>Eukaryota</taxon>
        <taxon>Fungi</taxon>
        <taxon>Dikarya</taxon>
        <taxon>Ascomycota</taxon>
        <taxon>Pezizomycotina</taxon>
        <taxon>Eurotiomycetes</taxon>
        <taxon>Eurotiomycetidae</taxon>
        <taxon>Eurotiales</taxon>
        <taxon>Aspergillaceae</taxon>
        <taxon>Aspergillus</taxon>
        <taxon>Aspergillus subgen. Circumdati</taxon>
    </lineage>
</organism>
<reference evidence="10" key="1">
    <citation type="journal article" date="2017" name="Genome Biol.">
        <title>Comparative genomics reveals high biological diversity and specific adaptations in the industrially and medically important fungal genus Aspergillus.</title>
        <authorList>
            <person name="de Vries R.P."/>
            <person name="Riley R."/>
            <person name="Wiebenga A."/>
            <person name="Aguilar-Osorio G."/>
            <person name="Amillis S."/>
            <person name="Uchima C.A."/>
            <person name="Anderluh G."/>
            <person name="Asadollahi M."/>
            <person name="Askin M."/>
            <person name="Barry K."/>
            <person name="Battaglia E."/>
            <person name="Bayram O."/>
            <person name="Benocci T."/>
            <person name="Braus-Stromeyer S.A."/>
            <person name="Caldana C."/>
            <person name="Canovas D."/>
            <person name="Cerqueira G.C."/>
            <person name="Chen F."/>
            <person name="Chen W."/>
            <person name="Choi C."/>
            <person name="Clum A."/>
            <person name="Dos Santos R.A."/>
            <person name="Damasio A.R."/>
            <person name="Diallinas G."/>
            <person name="Emri T."/>
            <person name="Fekete E."/>
            <person name="Flipphi M."/>
            <person name="Freyberg S."/>
            <person name="Gallo A."/>
            <person name="Gournas C."/>
            <person name="Habgood R."/>
            <person name="Hainaut M."/>
            <person name="Harispe M.L."/>
            <person name="Henrissat B."/>
            <person name="Hilden K.S."/>
            <person name="Hope R."/>
            <person name="Hossain A."/>
            <person name="Karabika E."/>
            <person name="Karaffa L."/>
            <person name="Karanyi Z."/>
            <person name="Krasevec N."/>
            <person name="Kuo A."/>
            <person name="Kusch H."/>
            <person name="LaButti K."/>
            <person name="Lagendijk E.L."/>
            <person name="Lapidus A."/>
            <person name="Levasseur A."/>
            <person name="Lindquist E."/>
            <person name="Lipzen A."/>
            <person name="Logrieco A.F."/>
            <person name="MacCabe A."/>
            <person name="Maekelae M.R."/>
            <person name="Malavazi I."/>
            <person name="Melin P."/>
            <person name="Meyer V."/>
            <person name="Mielnichuk N."/>
            <person name="Miskei M."/>
            <person name="Molnar A.P."/>
            <person name="Mule G."/>
            <person name="Ngan C.Y."/>
            <person name="Orejas M."/>
            <person name="Orosz E."/>
            <person name="Ouedraogo J.P."/>
            <person name="Overkamp K.M."/>
            <person name="Park H.-S."/>
            <person name="Perrone G."/>
            <person name="Piumi F."/>
            <person name="Punt P.J."/>
            <person name="Ram A.F."/>
            <person name="Ramon A."/>
            <person name="Rauscher S."/>
            <person name="Record E."/>
            <person name="Riano-Pachon D.M."/>
            <person name="Robert V."/>
            <person name="Roehrig J."/>
            <person name="Ruller R."/>
            <person name="Salamov A."/>
            <person name="Salih N.S."/>
            <person name="Samson R.A."/>
            <person name="Sandor E."/>
            <person name="Sanguinetti M."/>
            <person name="Schuetze T."/>
            <person name="Sepcic K."/>
            <person name="Shelest E."/>
            <person name="Sherlock G."/>
            <person name="Sophianopoulou V."/>
            <person name="Squina F.M."/>
            <person name="Sun H."/>
            <person name="Susca A."/>
            <person name="Todd R.B."/>
            <person name="Tsang A."/>
            <person name="Unkles S.E."/>
            <person name="van de Wiele N."/>
            <person name="van Rossen-Uffink D."/>
            <person name="Oliveira J.V."/>
            <person name="Vesth T.C."/>
            <person name="Visser J."/>
            <person name="Yu J.-H."/>
            <person name="Zhou M."/>
            <person name="Andersen M.R."/>
            <person name="Archer D.B."/>
            <person name="Baker S.E."/>
            <person name="Benoit I."/>
            <person name="Brakhage A.A."/>
            <person name="Braus G.H."/>
            <person name="Fischer R."/>
            <person name="Frisvad J.C."/>
            <person name="Goldman G.H."/>
            <person name="Houbraken J."/>
            <person name="Oakley B."/>
            <person name="Pocsi I."/>
            <person name="Scazzocchio C."/>
            <person name="Seiboth B."/>
            <person name="vanKuyk P.A."/>
            <person name="Wortman J."/>
            <person name="Dyer P.S."/>
            <person name="Grigoriev I.V."/>
        </authorList>
    </citation>
    <scope>NUCLEOTIDE SEQUENCE [LARGE SCALE GENOMIC DNA]</scope>
    <source>
        <strain evidence="10">CBS 101740 / IMI 381727 / IBT 21946</strain>
    </source>
</reference>
<keyword evidence="3 7" id="KW-1133">Transmembrane helix</keyword>
<gene>
    <name evidence="9" type="ORF">ASPBRDRAFT_57607</name>
</gene>
<feature type="transmembrane region" description="Helical" evidence="7">
    <location>
        <begin position="19"/>
        <end position="40"/>
    </location>
</feature>
<feature type="domain" description="Rhodopsin" evidence="8">
    <location>
        <begin position="36"/>
        <end position="178"/>
    </location>
</feature>
<keyword evidence="4 7" id="KW-0472">Membrane</keyword>
<feature type="region of interest" description="Disordered" evidence="6">
    <location>
        <begin position="400"/>
        <end position="454"/>
    </location>
</feature>
<feature type="compositionally biased region" description="Basic residues" evidence="6">
    <location>
        <begin position="430"/>
        <end position="441"/>
    </location>
</feature>
<dbReference type="Pfam" id="PF20684">
    <property type="entry name" value="Fung_rhodopsin"/>
    <property type="match status" value="2"/>
</dbReference>
<feature type="transmembrane region" description="Helical" evidence="7">
    <location>
        <begin position="242"/>
        <end position="264"/>
    </location>
</feature>
<evidence type="ECO:0000256" key="3">
    <source>
        <dbReference type="ARBA" id="ARBA00022989"/>
    </source>
</evidence>
<dbReference type="PANTHER" id="PTHR33048:SF64">
    <property type="entry name" value="INTEGRAL MEMBRANE PROTEIN"/>
    <property type="match status" value="1"/>
</dbReference>
<feature type="region of interest" description="Disordered" evidence="6">
    <location>
        <begin position="357"/>
        <end position="376"/>
    </location>
</feature>
<dbReference type="OMA" id="KIMEVRV"/>
<feature type="compositionally biased region" description="Polar residues" evidence="6">
    <location>
        <begin position="357"/>
        <end position="366"/>
    </location>
</feature>
<protein>
    <recommendedName>
        <fullName evidence="8">Rhodopsin domain-containing protein</fullName>
    </recommendedName>
</protein>
<name>A0A1L9UBZ7_ASPBC</name>
<dbReference type="EMBL" id="KV878689">
    <property type="protein sequence ID" value="OJJ69063.1"/>
    <property type="molecule type" value="Genomic_DNA"/>
</dbReference>
<dbReference type="GO" id="GO:0016020">
    <property type="term" value="C:membrane"/>
    <property type="evidence" value="ECO:0007669"/>
    <property type="project" value="UniProtKB-SubCell"/>
</dbReference>
<dbReference type="VEuPathDB" id="FungiDB:ASPBRDRAFT_57607"/>
<evidence type="ECO:0000256" key="7">
    <source>
        <dbReference type="SAM" id="Phobius"/>
    </source>
</evidence>
<sequence>MGWVYNLTVPDPHSHVSRVIAICLVFSIAACLAVFLRLYIRIHTKRSAWLDDFAALWSALLATAYAAVAVAQTRWGLGLDARYFPDQNVVMFSKIQYAGGPIYTLALLGFKVSLLSSYLRIGGFVQAYRVTIIVAIVAVTCNQLVFTFLLLFACHPVARQWDTSLPGSCIDTVASYYGIPHTSYEYSNILTMNSSRRYTTTTIPPKRILKETGTSLGFDIIIIALPLPVLLTLQLRLRQKIALVGVFALGFFITIIQIIRIFTIKNLKTYTDSQPIVIWSDVEISLGVIITCIPTYGPFFHAFASTLSSSYNYHNNNNRTHTTNNTYNNAHNTYATLTYLTSPTNTTTSTSYPLRKTSSIITSNGGTRKKGSRDLADGSLDEVARGLGMGDGLDLNLFGEDGDDDVDDLSGSGSGGGSGSGFVCEEGGGRRRSRSRSRISGRGRSTSPGGYGGVWDGSGVAPTTTTICSLPAVARVREGRFVGDGLSVSDDGGMLEAGVGGGFGISAVGGGSSSSMITGSANASVSGSGNGWRIQKIMEVRVERE</sequence>
<evidence type="ECO:0000259" key="8">
    <source>
        <dbReference type="Pfam" id="PF20684"/>
    </source>
</evidence>